<evidence type="ECO:0000313" key="6">
    <source>
        <dbReference type="Proteomes" id="UP000399692"/>
    </source>
</evidence>
<dbReference type="Pfam" id="PF00126">
    <property type="entry name" value="HTH_1"/>
    <property type="match status" value="1"/>
</dbReference>
<sequence>MIKKLVRMDDLQVFVTTVEAGSFSAAARQLDISPALASGAVQRLERSLGIRLFVRSTRKLRLSDDGQRYLPHARQVLEALSEGELALADGREEIAGALRLSMPSDLGRNLLLPWLDEFQAAHPRIELQLRLSDQVADFFSDRLDAGIRYGQLADSSLVALPLAANNRRILCAAPAYIARHGAPRTPEDLTQHNCLRYMMGDLTHERWSFHTEHGVKAVMVAGDRTSDDADVVRRWAVAGLGVVFKSQLDVRADLEAGRLVELFPRAWGQPTPLHLVCAHRQSLTPVVQQLRAFLLQRLQALGD</sequence>
<dbReference type="AlphaFoldDB" id="A0A5E6Q0P9"/>
<accession>A0A5E6Q0P9</accession>
<dbReference type="InterPro" id="IPR000847">
    <property type="entry name" value="LysR_HTH_N"/>
</dbReference>
<dbReference type="GO" id="GO:0043565">
    <property type="term" value="F:sequence-specific DNA binding"/>
    <property type="evidence" value="ECO:0007669"/>
    <property type="project" value="TreeGrafter"/>
</dbReference>
<dbReference type="Proteomes" id="UP000399692">
    <property type="component" value="Unassembled WGS sequence"/>
</dbReference>
<proteinExistence type="inferred from homology"/>
<comment type="similarity">
    <text evidence="1">Belongs to the LysR transcriptional regulatory family.</text>
</comment>
<dbReference type="GO" id="GO:0003700">
    <property type="term" value="F:DNA-binding transcription factor activity"/>
    <property type="evidence" value="ECO:0007669"/>
    <property type="project" value="InterPro"/>
</dbReference>
<keyword evidence="2" id="KW-0805">Transcription regulation</keyword>
<dbReference type="PROSITE" id="PS50931">
    <property type="entry name" value="HTH_LYSR"/>
    <property type="match status" value="1"/>
</dbReference>
<evidence type="ECO:0000313" key="5">
    <source>
        <dbReference type="EMBL" id="VVM52322.1"/>
    </source>
</evidence>
<evidence type="ECO:0000256" key="3">
    <source>
        <dbReference type="ARBA" id="ARBA00023125"/>
    </source>
</evidence>
<dbReference type="FunFam" id="1.10.10.10:FF:000001">
    <property type="entry name" value="LysR family transcriptional regulator"/>
    <property type="match status" value="1"/>
</dbReference>
<evidence type="ECO:0000256" key="4">
    <source>
        <dbReference type="ARBA" id="ARBA00023163"/>
    </source>
</evidence>
<dbReference type="SUPFAM" id="SSF53850">
    <property type="entry name" value="Periplasmic binding protein-like II"/>
    <property type="match status" value="1"/>
</dbReference>
<dbReference type="EMBL" id="CABVHF010000001">
    <property type="protein sequence ID" value="VVM52322.1"/>
    <property type="molecule type" value="Genomic_DNA"/>
</dbReference>
<dbReference type="FunFam" id="3.40.190.290:FF:000001">
    <property type="entry name" value="Transcriptional regulator, LysR family"/>
    <property type="match status" value="1"/>
</dbReference>
<name>A0A5E6Q0P9_PSEFL</name>
<dbReference type="PANTHER" id="PTHR30537">
    <property type="entry name" value="HTH-TYPE TRANSCRIPTIONAL REGULATOR"/>
    <property type="match status" value="1"/>
</dbReference>
<keyword evidence="3" id="KW-0238">DNA-binding</keyword>
<dbReference type="PANTHER" id="PTHR30537:SF21">
    <property type="entry name" value="HTH-TYPE TRANSCRIPTIONAL REGULATOR SINR-RELATED"/>
    <property type="match status" value="1"/>
</dbReference>
<dbReference type="Pfam" id="PF03466">
    <property type="entry name" value="LysR_substrate"/>
    <property type="match status" value="1"/>
</dbReference>
<reference evidence="5 6" key="1">
    <citation type="submission" date="2019-09" db="EMBL/GenBank/DDBJ databases">
        <authorList>
            <person name="Chandra G."/>
            <person name="Truman W A."/>
        </authorList>
    </citation>
    <scope>NUCLEOTIDE SEQUENCE [LARGE SCALE GENOMIC DNA]</scope>
    <source>
        <strain evidence="5">PS631</strain>
    </source>
</reference>
<dbReference type="Gene3D" id="3.40.190.290">
    <property type="match status" value="1"/>
</dbReference>
<dbReference type="Gene3D" id="1.10.10.10">
    <property type="entry name" value="Winged helix-like DNA-binding domain superfamily/Winged helix DNA-binding domain"/>
    <property type="match status" value="1"/>
</dbReference>
<dbReference type="InterPro" id="IPR058163">
    <property type="entry name" value="LysR-type_TF_proteobact-type"/>
</dbReference>
<dbReference type="GO" id="GO:0006351">
    <property type="term" value="P:DNA-templated transcription"/>
    <property type="evidence" value="ECO:0007669"/>
    <property type="project" value="TreeGrafter"/>
</dbReference>
<dbReference type="InterPro" id="IPR005119">
    <property type="entry name" value="LysR_subst-bd"/>
</dbReference>
<keyword evidence="4" id="KW-0804">Transcription</keyword>
<evidence type="ECO:0000256" key="1">
    <source>
        <dbReference type="ARBA" id="ARBA00009437"/>
    </source>
</evidence>
<protein>
    <submittedName>
        <fullName evidence="5">HTH-type transcriptional regulator DmlR</fullName>
    </submittedName>
</protein>
<organism evidence="5 6">
    <name type="scientific">Pseudomonas fluorescens</name>
    <dbReference type="NCBI Taxonomy" id="294"/>
    <lineage>
        <taxon>Bacteria</taxon>
        <taxon>Pseudomonadati</taxon>
        <taxon>Pseudomonadota</taxon>
        <taxon>Gammaproteobacteria</taxon>
        <taxon>Pseudomonadales</taxon>
        <taxon>Pseudomonadaceae</taxon>
        <taxon>Pseudomonas</taxon>
    </lineage>
</organism>
<dbReference type="InterPro" id="IPR036388">
    <property type="entry name" value="WH-like_DNA-bd_sf"/>
</dbReference>
<dbReference type="InterPro" id="IPR036390">
    <property type="entry name" value="WH_DNA-bd_sf"/>
</dbReference>
<evidence type="ECO:0000256" key="2">
    <source>
        <dbReference type="ARBA" id="ARBA00023015"/>
    </source>
</evidence>
<dbReference type="CDD" id="cd08422">
    <property type="entry name" value="PBP2_CrgA_like"/>
    <property type="match status" value="1"/>
</dbReference>
<gene>
    <name evidence="5" type="primary">dmlR_5</name>
    <name evidence="5" type="ORF">PS631_00884</name>
</gene>
<dbReference type="SUPFAM" id="SSF46785">
    <property type="entry name" value="Winged helix' DNA-binding domain"/>
    <property type="match status" value="1"/>
</dbReference>